<dbReference type="AlphaFoldDB" id="A0A1G7LNW0"/>
<keyword evidence="2" id="KW-1185">Reference proteome</keyword>
<protein>
    <recommendedName>
        <fullName evidence="3">Transferrin-binding protein B C-lobe/N-lobe beta barrel domain-containing protein</fullName>
    </recommendedName>
</protein>
<evidence type="ECO:0008006" key="3">
    <source>
        <dbReference type="Google" id="ProtNLM"/>
    </source>
</evidence>
<evidence type="ECO:0000313" key="1">
    <source>
        <dbReference type="EMBL" id="SDF51212.1"/>
    </source>
</evidence>
<dbReference type="Gene3D" id="2.40.160.90">
    <property type="match status" value="1"/>
</dbReference>
<sequence length="284" mass="29850">MTRIWMGLALGFGLSACGGTAPFGVDDDPDTEAGSSSVYFTENNDTLTLNNVTYDPDTDTLTLNNIPFDDPENAYDRIRTEAFNNGFDAYDSNPERGTNELQYFAVFRRSDSGESQVAAAGTNSYVDFGYGGAGAQRLGNKPNLPTSGIYSYNGEYAAVRTTRDGTNDGVTFVTGDARLRVDFDDFDIDGAAGGSISNRQVYTTDGTLIGNLDGFISLADTTIDFDNSSLGSSTATEFDGAGDSTGASGNWQGVFAGTEGAEIAGIVFVEGSGVREVGGFIATQ</sequence>
<gene>
    <name evidence="1" type="ORF">SAMN04489759_102357</name>
</gene>
<dbReference type="PROSITE" id="PS51257">
    <property type="entry name" value="PROKAR_LIPOPROTEIN"/>
    <property type="match status" value="1"/>
</dbReference>
<proteinExistence type="predicted"/>
<dbReference type="Proteomes" id="UP000199399">
    <property type="component" value="Unassembled WGS sequence"/>
</dbReference>
<evidence type="ECO:0000313" key="2">
    <source>
        <dbReference type="Proteomes" id="UP000199399"/>
    </source>
</evidence>
<name>A0A1G7LNW0_9RHOB</name>
<dbReference type="EMBL" id="FNBP01000002">
    <property type="protein sequence ID" value="SDF51212.1"/>
    <property type="molecule type" value="Genomic_DNA"/>
</dbReference>
<reference evidence="2" key="1">
    <citation type="submission" date="2016-10" db="EMBL/GenBank/DDBJ databases">
        <authorList>
            <person name="Varghese N."/>
            <person name="Submissions S."/>
        </authorList>
    </citation>
    <scope>NUCLEOTIDE SEQUENCE [LARGE SCALE GENOMIC DNA]</scope>
    <source>
        <strain evidence="2">DSM 16477</strain>
    </source>
</reference>
<accession>A0A1G7LNW0</accession>
<organism evidence="1 2">
    <name type="scientific">Sulfitobacter delicatus</name>
    <dbReference type="NCBI Taxonomy" id="218672"/>
    <lineage>
        <taxon>Bacteria</taxon>
        <taxon>Pseudomonadati</taxon>
        <taxon>Pseudomonadota</taxon>
        <taxon>Alphaproteobacteria</taxon>
        <taxon>Rhodobacterales</taxon>
        <taxon>Roseobacteraceae</taxon>
        <taxon>Sulfitobacter</taxon>
    </lineage>
</organism>
<dbReference type="STRING" id="218672.SAMN04489759_102357"/>